<proteinExistence type="inferred from homology"/>
<dbReference type="GO" id="GO:0005886">
    <property type="term" value="C:plasma membrane"/>
    <property type="evidence" value="ECO:0007669"/>
    <property type="project" value="UniProtKB-SubCell"/>
</dbReference>
<evidence type="ECO:0000256" key="6">
    <source>
        <dbReference type="ARBA" id="ARBA00022679"/>
    </source>
</evidence>
<evidence type="ECO:0000256" key="8">
    <source>
        <dbReference type="ARBA" id="ARBA00022692"/>
    </source>
</evidence>
<evidence type="ECO:0000313" key="13">
    <source>
        <dbReference type="EMBL" id="GGI77805.1"/>
    </source>
</evidence>
<dbReference type="GO" id="GO:0008412">
    <property type="term" value="F:4-hydroxybenzoate polyprenyltransferase activity"/>
    <property type="evidence" value="ECO:0007669"/>
    <property type="project" value="UniProtKB-UniRule"/>
</dbReference>
<keyword evidence="8 11" id="KW-0812">Transmembrane</keyword>
<evidence type="ECO:0000313" key="14">
    <source>
        <dbReference type="Proteomes" id="UP000630149"/>
    </source>
</evidence>
<dbReference type="InterPro" id="IPR039653">
    <property type="entry name" value="Prenyltransferase"/>
</dbReference>
<dbReference type="FunFam" id="1.20.120.1780:FF:000001">
    <property type="entry name" value="4-hydroxybenzoate octaprenyltransferase"/>
    <property type="match status" value="1"/>
</dbReference>
<dbReference type="GO" id="GO:0006744">
    <property type="term" value="P:ubiquinone biosynthetic process"/>
    <property type="evidence" value="ECO:0007669"/>
    <property type="project" value="UniProtKB-UniRule"/>
</dbReference>
<dbReference type="OrthoDB" id="9782418at2"/>
<evidence type="ECO:0000256" key="9">
    <source>
        <dbReference type="ARBA" id="ARBA00022989"/>
    </source>
</evidence>
<dbReference type="FunFam" id="1.10.357.140:FF:000008">
    <property type="entry name" value="4-hydroxybenzoate octaprenyltransferase"/>
    <property type="match status" value="1"/>
</dbReference>
<feature type="transmembrane region" description="Helical" evidence="11">
    <location>
        <begin position="163"/>
        <end position="183"/>
    </location>
</feature>
<reference evidence="13" key="2">
    <citation type="submission" date="2020-09" db="EMBL/GenBank/DDBJ databases">
        <authorList>
            <person name="Sun Q."/>
            <person name="Ohkuma M."/>
        </authorList>
    </citation>
    <scope>NUCLEOTIDE SEQUENCE</scope>
    <source>
        <strain evidence="13">JCM 13919</strain>
    </source>
</reference>
<dbReference type="InterPro" id="IPR006370">
    <property type="entry name" value="HB_polyprenyltransferase-like"/>
</dbReference>
<evidence type="ECO:0000256" key="11">
    <source>
        <dbReference type="HAMAP-Rule" id="MF_01635"/>
    </source>
</evidence>
<name>A0A917JRB5_9GAMM</name>
<dbReference type="CDD" id="cd13959">
    <property type="entry name" value="PT_UbiA_COQ2"/>
    <property type="match status" value="1"/>
</dbReference>
<dbReference type="EC" id="2.5.1.39" evidence="11 12"/>
<dbReference type="Gene3D" id="1.10.357.140">
    <property type="entry name" value="UbiA prenyltransferase"/>
    <property type="match status" value="1"/>
</dbReference>
<comment type="function">
    <text evidence="11">Catalyzes the prenylation of para-hydroxybenzoate (PHB) with an all-trans polyprenyl group. Mediates the second step in the final reaction sequence of ubiquinone-8 (UQ-8) biosynthesis, which is the condensation of the polyisoprenoid side chain with PHB, generating the first membrane-bound Q intermediate 3-octaprenyl-4-hydroxybenzoate.</text>
</comment>
<feature type="transmembrane region" description="Helical" evidence="11">
    <location>
        <begin position="137"/>
        <end position="157"/>
    </location>
</feature>
<organism evidence="13 14">
    <name type="scientific">Legionella impletisoli</name>
    <dbReference type="NCBI Taxonomy" id="343510"/>
    <lineage>
        <taxon>Bacteria</taxon>
        <taxon>Pseudomonadati</taxon>
        <taxon>Pseudomonadota</taxon>
        <taxon>Gammaproteobacteria</taxon>
        <taxon>Legionellales</taxon>
        <taxon>Legionellaceae</taxon>
        <taxon>Legionella</taxon>
    </lineage>
</organism>
<dbReference type="Proteomes" id="UP000630149">
    <property type="component" value="Unassembled WGS sequence"/>
</dbReference>
<keyword evidence="6 11" id="KW-0808">Transferase</keyword>
<dbReference type="EMBL" id="BMOB01000001">
    <property type="protein sequence ID" value="GGI77805.1"/>
    <property type="molecule type" value="Genomic_DNA"/>
</dbReference>
<comment type="catalytic activity">
    <reaction evidence="11">
        <text>all-trans-octaprenyl diphosphate + 4-hydroxybenzoate = 4-hydroxy-3-(all-trans-octaprenyl)benzoate + diphosphate</text>
        <dbReference type="Rhea" id="RHEA:27782"/>
        <dbReference type="ChEBI" id="CHEBI:1617"/>
        <dbReference type="ChEBI" id="CHEBI:17879"/>
        <dbReference type="ChEBI" id="CHEBI:33019"/>
        <dbReference type="ChEBI" id="CHEBI:57711"/>
        <dbReference type="EC" id="2.5.1.39"/>
    </reaction>
</comment>
<dbReference type="Gene3D" id="1.20.120.1780">
    <property type="entry name" value="UbiA prenyltransferase"/>
    <property type="match status" value="1"/>
</dbReference>
<evidence type="ECO:0000256" key="2">
    <source>
        <dbReference type="ARBA" id="ARBA00004141"/>
    </source>
</evidence>
<dbReference type="RefSeq" id="WP_131775539.1">
    <property type="nucleotide sequence ID" value="NZ_BMOB01000001.1"/>
</dbReference>
<dbReference type="PROSITE" id="PS00943">
    <property type="entry name" value="UBIA"/>
    <property type="match status" value="1"/>
</dbReference>
<dbReference type="PANTHER" id="PTHR11048:SF28">
    <property type="entry name" value="4-HYDROXYBENZOATE POLYPRENYLTRANSFERASE, MITOCHONDRIAL"/>
    <property type="match status" value="1"/>
</dbReference>
<feature type="transmembrane region" description="Helical" evidence="11">
    <location>
        <begin position="84"/>
        <end position="105"/>
    </location>
</feature>
<feature type="transmembrane region" description="Helical" evidence="11">
    <location>
        <begin position="230"/>
        <end position="250"/>
    </location>
</feature>
<keyword evidence="10 11" id="KW-0472">Membrane</keyword>
<dbReference type="HAMAP" id="MF_01635">
    <property type="entry name" value="UbiA"/>
    <property type="match status" value="1"/>
</dbReference>
<gene>
    <name evidence="11 13" type="primary">ubiA</name>
    <name evidence="13" type="ORF">GCM10007966_03050</name>
</gene>
<feature type="transmembrane region" description="Helical" evidence="11">
    <location>
        <begin position="38"/>
        <end position="63"/>
    </location>
</feature>
<comment type="caution">
    <text evidence="13">The sequence shown here is derived from an EMBL/GenBank/DDBJ whole genome shotgun (WGS) entry which is preliminary data.</text>
</comment>
<evidence type="ECO:0000256" key="5">
    <source>
        <dbReference type="ARBA" id="ARBA00022519"/>
    </source>
</evidence>
<keyword evidence="11" id="KW-0460">Magnesium</keyword>
<keyword evidence="5 11" id="KW-0997">Cell inner membrane</keyword>
<comment type="similarity">
    <text evidence="3 11">Belongs to the UbiA prenyltransferase family.</text>
</comment>
<comment type="subcellular location">
    <subcellularLocation>
        <location evidence="11">Cell inner membrane</location>
        <topology evidence="11">Multi-pass membrane protein</topology>
    </subcellularLocation>
    <subcellularLocation>
        <location evidence="2">Membrane</location>
        <topology evidence="2">Multi-pass membrane protein</topology>
    </subcellularLocation>
</comment>
<evidence type="ECO:0000256" key="3">
    <source>
        <dbReference type="ARBA" id="ARBA00005985"/>
    </source>
</evidence>
<evidence type="ECO:0000256" key="10">
    <source>
        <dbReference type="ARBA" id="ARBA00023136"/>
    </source>
</evidence>
<comment type="pathway">
    <text evidence="11">Cofactor biosynthesis; ubiquinone biosynthesis.</text>
</comment>
<keyword evidence="14" id="KW-1185">Reference proteome</keyword>
<evidence type="ECO:0000256" key="12">
    <source>
        <dbReference type="NCBIfam" id="TIGR01474"/>
    </source>
</evidence>
<dbReference type="AlphaFoldDB" id="A0A917JRB5"/>
<keyword evidence="7 11" id="KW-0831">Ubiquinone biosynthesis</keyword>
<dbReference type="PANTHER" id="PTHR11048">
    <property type="entry name" value="PRENYLTRANSFERASES"/>
    <property type="match status" value="1"/>
</dbReference>
<dbReference type="Pfam" id="PF01040">
    <property type="entry name" value="UbiA"/>
    <property type="match status" value="1"/>
</dbReference>
<accession>A0A917JRB5</accession>
<feature type="transmembrane region" description="Helical" evidence="11">
    <location>
        <begin position="111"/>
        <end position="128"/>
    </location>
</feature>
<comment type="cofactor">
    <cofactor evidence="1 11">
        <name>Mg(2+)</name>
        <dbReference type="ChEBI" id="CHEBI:18420"/>
    </cofactor>
</comment>
<evidence type="ECO:0000256" key="4">
    <source>
        <dbReference type="ARBA" id="ARBA00022475"/>
    </source>
</evidence>
<keyword evidence="4 11" id="KW-1003">Cell membrane</keyword>
<reference evidence="13" key="1">
    <citation type="journal article" date="2014" name="Int. J. Syst. Evol. Microbiol.">
        <title>Complete genome sequence of Corynebacterium casei LMG S-19264T (=DSM 44701T), isolated from a smear-ripened cheese.</title>
        <authorList>
            <consortium name="US DOE Joint Genome Institute (JGI-PGF)"/>
            <person name="Walter F."/>
            <person name="Albersmeier A."/>
            <person name="Kalinowski J."/>
            <person name="Ruckert C."/>
        </authorList>
    </citation>
    <scope>NUCLEOTIDE SEQUENCE</scope>
    <source>
        <strain evidence="13">JCM 13919</strain>
    </source>
</reference>
<evidence type="ECO:0000256" key="1">
    <source>
        <dbReference type="ARBA" id="ARBA00001946"/>
    </source>
</evidence>
<dbReference type="InterPro" id="IPR044878">
    <property type="entry name" value="UbiA_sf"/>
</dbReference>
<dbReference type="NCBIfam" id="TIGR01474">
    <property type="entry name" value="ubiA_proteo"/>
    <property type="match status" value="1"/>
</dbReference>
<feature type="transmembrane region" description="Helical" evidence="11">
    <location>
        <begin position="203"/>
        <end position="224"/>
    </location>
</feature>
<dbReference type="InterPro" id="IPR030470">
    <property type="entry name" value="UbiA_prenylTrfase_CS"/>
</dbReference>
<protein>
    <recommendedName>
        <fullName evidence="11 12">4-hydroxybenzoate octaprenyltransferase</fullName>
        <ecNumber evidence="11 12">2.5.1.39</ecNumber>
    </recommendedName>
    <alternativeName>
        <fullName evidence="11">4-HB polyprenyltransferase</fullName>
    </alternativeName>
</protein>
<keyword evidence="9 11" id="KW-1133">Transmembrane helix</keyword>
<dbReference type="InterPro" id="IPR000537">
    <property type="entry name" value="UbiA_prenyltransferase"/>
</dbReference>
<feature type="transmembrane region" description="Helical" evidence="11">
    <location>
        <begin position="262"/>
        <end position="279"/>
    </location>
</feature>
<evidence type="ECO:0000256" key="7">
    <source>
        <dbReference type="ARBA" id="ARBA00022688"/>
    </source>
</evidence>
<sequence length="280" mass="32054">MKVGAYLRLMRFDKPVGTLLLWLPTAWALWISNQGKPAPNLLFIFLFGTIIMRAAGCVINDIADRDIDKYVKRTKLRPLTHGEISLKEAFIILIALLSVALLILLQLPYHCFFYALMALGITILYPFCKRIIQAPQLVLGIAFSMAIPMVYCASGAVMSTQMMILMVLNTIWIISYDTMYAMVDRADDLQIGVRSTAILFAHYDRFIIFVLQSFFHMLWLYLAIKANLSSPFYIAWFIGIGVLTYLQYLVNTRNEMACFQAFLMNVWYGVVMWVGLIMAY</sequence>